<proteinExistence type="predicted"/>
<accession>A0A0A9DBV9</accession>
<feature type="region of interest" description="Disordered" evidence="1">
    <location>
        <begin position="1"/>
        <end position="43"/>
    </location>
</feature>
<evidence type="ECO:0000313" key="2">
    <source>
        <dbReference type="EMBL" id="JAD84158.1"/>
    </source>
</evidence>
<dbReference type="EMBL" id="GBRH01213737">
    <property type="protein sequence ID" value="JAD84158.1"/>
    <property type="molecule type" value="Transcribed_RNA"/>
</dbReference>
<sequence>MRGAHPGFSVTPHRSPDAPYSGSVSPAAAPSAGPSSSFAHCSW</sequence>
<feature type="compositionally biased region" description="Low complexity" evidence="1">
    <location>
        <begin position="18"/>
        <end position="43"/>
    </location>
</feature>
<dbReference type="AlphaFoldDB" id="A0A0A9DBV9"/>
<reference evidence="2" key="2">
    <citation type="journal article" date="2015" name="Data Brief">
        <title>Shoot transcriptome of the giant reed, Arundo donax.</title>
        <authorList>
            <person name="Barrero R.A."/>
            <person name="Guerrero F.D."/>
            <person name="Moolhuijzen P."/>
            <person name="Goolsby J.A."/>
            <person name="Tidwell J."/>
            <person name="Bellgard S.E."/>
            <person name="Bellgard M.I."/>
        </authorList>
    </citation>
    <scope>NUCLEOTIDE SEQUENCE</scope>
    <source>
        <tissue evidence="2">Shoot tissue taken approximately 20 cm above the soil surface</tissue>
    </source>
</reference>
<evidence type="ECO:0000256" key="1">
    <source>
        <dbReference type="SAM" id="MobiDB-lite"/>
    </source>
</evidence>
<name>A0A0A9DBV9_ARUDO</name>
<reference evidence="2" key="1">
    <citation type="submission" date="2014-09" db="EMBL/GenBank/DDBJ databases">
        <authorList>
            <person name="Magalhaes I.L.F."/>
            <person name="Oliveira U."/>
            <person name="Santos F.R."/>
            <person name="Vidigal T.H.D.A."/>
            <person name="Brescovit A.D."/>
            <person name="Santos A.J."/>
        </authorList>
    </citation>
    <scope>NUCLEOTIDE SEQUENCE</scope>
    <source>
        <tissue evidence="2">Shoot tissue taken approximately 20 cm above the soil surface</tissue>
    </source>
</reference>
<protein>
    <submittedName>
        <fullName evidence="2">Uncharacterized protein</fullName>
    </submittedName>
</protein>
<organism evidence="2">
    <name type="scientific">Arundo donax</name>
    <name type="common">Giant reed</name>
    <name type="synonym">Donax arundinaceus</name>
    <dbReference type="NCBI Taxonomy" id="35708"/>
    <lineage>
        <taxon>Eukaryota</taxon>
        <taxon>Viridiplantae</taxon>
        <taxon>Streptophyta</taxon>
        <taxon>Embryophyta</taxon>
        <taxon>Tracheophyta</taxon>
        <taxon>Spermatophyta</taxon>
        <taxon>Magnoliopsida</taxon>
        <taxon>Liliopsida</taxon>
        <taxon>Poales</taxon>
        <taxon>Poaceae</taxon>
        <taxon>PACMAD clade</taxon>
        <taxon>Arundinoideae</taxon>
        <taxon>Arundineae</taxon>
        <taxon>Arundo</taxon>
    </lineage>
</organism>